<comment type="caution">
    <text evidence="3">The sequence shown here is derived from an EMBL/GenBank/DDBJ whole genome shotgun (WGS) entry which is preliminary data.</text>
</comment>
<gene>
    <name evidence="3" type="ORF">GCM10011487_41600</name>
</gene>
<keyword evidence="1" id="KW-0012">Acyltransferase</keyword>
<dbReference type="InterPro" id="IPR011004">
    <property type="entry name" value="Trimer_LpxA-like_sf"/>
</dbReference>
<protein>
    <recommendedName>
        <fullName evidence="1">Serine acetyltransferase</fullName>
        <ecNumber evidence="1">2.3.1.30</ecNumber>
    </recommendedName>
</protein>
<dbReference type="EMBL" id="BLJN01000004">
    <property type="protein sequence ID" value="GFE82160.1"/>
    <property type="molecule type" value="Genomic_DNA"/>
</dbReference>
<dbReference type="InterPro" id="IPR005881">
    <property type="entry name" value="Ser_O-AcTrfase"/>
</dbReference>
<dbReference type="SUPFAM" id="SSF51161">
    <property type="entry name" value="Trimeric LpxA-like enzymes"/>
    <property type="match status" value="1"/>
</dbReference>
<keyword evidence="2" id="KW-0472">Membrane</keyword>
<dbReference type="RefSeq" id="WP_161813831.1">
    <property type="nucleotide sequence ID" value="NZ_BLJN01000004.1"/>
</dbReference>
<reference evidence="4" key="1">
    <citation type="submission" date="2020-01" db="EMBL/GenBank/DDBJ databases">
        <title>'Steroidobacter agaridevorans' sp. nov., agar-degrading bacteria isolated from rhizosphere soils.</title>
        <authorList>
            <person name="Ikenaga M."/>
            <person name="Kataoka M."/>
            <person name="Murouchi A."/>
            <person name="Katsuragi S."/>
            <person name="Sakai M."/>
        </authorList>
    </citation>
    <scope>NUCLEOTIDE SEQUENCE [LARGE SCALE GENOMIC DNA]</scope>
    <source>
        <strain evidence="4">YU21-B</strain>
    </source>
</reference>
<organism evidence="3 4">
    <name type="scientific">Steroidobacter agaridevorans</name>
    <dbReference type="NCBI Taxonomy" id="2695856"/>
    <lineage>
        <taxon>Bacteria</taxon>
        <taxon>Pseudomonadati</taxon>
        <taxon>Pseudomonadota</taxon>
        <taxon>Gammaproteobacteria</taxon>
        <taxon>Steroidobacterales</taxon>
        <taxon>Steroidobacteraceae</taxon>
        <taxon>Steroidobacter</taxon>
    </lineage>
</organism>
<sequence length="190" mass="21108">MRNAFVEDIHRFVGIKRELTARKAIRAVLREYGLQALMGYRLGRFLLRSRRKPYLWPVLPFGWLFYFLLTGFVRVSYDIRLHLNADIGPGLYIGHFGGILLDRCKLGKHCTVSQSTRIHAGDGDVGPVLGDRVWVGAHAQIIGPHTIGTGSTVSAAATVLRDIPEKTLCMGNPARVVIQGYDNTVILLLA</sequence>
<evidence type="ECO:0000256" key="2">
    <source>
        <dbReference type="SAM" id="Phobius"/>
    </source>
</evidence>
<dbReference type="GO" id="GO:0009001">
    <property type="term" value="F:serine O-acetyltransferase activity"/>
    <property type="evidence" value="ECO:0007669"/>
    <property type="project" value="UniProtKB-EC"/>
</dbReference>
<evidence type="ECO:0000313" key="3">
    <source>
        <dbReference type="EMBL" id="GFE82160.1"/>
    </source>
</evidence>
<dbReference type="PANTHER" id="PTHR42811">
    <property type="entry name" value="SERINE ACETYLTRANSFERASE"/>
    <property type="match status" value="1"/>
</dbReference>
<name>A0A829YG12_9GAMM</name>
<dbReference type="PIRSF" id="PIRSF000441">
    <property type="entry name" value="CysE"/>
    <property type="match status" value="1"/>
</dbReference>
<keyword evidence="2" id="KW-0812">Transmembrane</keyword>
<feature type="transmembrane region" description="Helical" evidence="2">
    <location>
        <begin position="54"/>
        <end position="73"/>
    </location>
</feature>
<dbReference type="AlphaFoldDB" id="A0A829YG12"/>
<dbReference type="Gene3D" id="2.160.10.10">
    <property type="entry name" value="Hexapeptide repeat proteins"/>
    <property type="match status" value="1"/>
</dbReference>
<dbReference type="Proteomes" id="UP000445000">
    <property type="component" value="Unassembled WGS sequence"/>
</dbReference>
<dbReference type="EC" id="2.3.1.30" evidence="1"/>
<proteinExistence type="inferred from homology"/>
<evidence type="ECO:0000313" key="4">
    <source>
        <dbReference type="Proteomes" id="UP000445000"/>
    </source>
</evidence>
<comment type="similarity">
    <text evidence="1">Belongs to the transferase hexapeptide repeat family.</text>
</comment>
<keyword evidence="4" id="KW-1185">Reference proteome</keyword>
<keyword evidence="2" id="KW-1133">Transmembrane helix</keyword>
<dbReference type="GO" id="GO:0005737">
    <property type="term" value="C:cytoplasm"/>
    <property type="evidence" value="ECO:0007669"/>
    <property type="project" value="InterPro"/>
</dbReference>
<accession>A0A829YG12</accession>
<evidence type="ECO:0000256" key="1">
    <source>
        <dbReference type="PIRNR" id="PIRNR000441"/>
    </source>
</evidence>
<comment type="catalytic activity">
    <reaction evidence="1">
        <text>L-serine + acetyl-CoA = O-acetyl-L-serine + CoA</text>
        <dbReference type="Rhea" id="RHEA:24560"/>
        <dbReference type="ChEBI" id="CHEBI:33384"/>
        <dbReference type="ChEBI" id="CHEBI:57287"/>
        <dbReference type="ChEBI" id="CHEBI:57288"/>
        <dbReference type="ChEBI" id="CHEBI:58340"/>
        <dbReference type="EC" id="2.3.1.30"/>
    </reaction>
</comment>
<keyword evidence="1" id="KW-0808">Transferase</keyword>
<dbReference type="GO" id="GO:0006535">
    <property type="term" value="P:cysteine biosynthetic process from serine"/>
    <property type="evidence" value="ECO:0007669"/>
    <property type="project" value="InterPro"/>
</dbReference>